<dbReference type="CDD" id="cd00009">
    <property type="entry name" value="AAA"/>
    <property type="match status" value="1"/>
</dbReference>
<organism evidence="2 3">
    <name type="scientific">Apilactobacillus micheneri</name>
    <dbReference type="NCBI Taxonomy" id="1899430"/>
    <lineage>
        <taxon>Bacteria</taxon>
        <taxon>Bacillati</taxon>
        <taxon>Bacillota</taxon>
        <taxon>Bacilli</taxon>
        <taxon>Lactobacillales</taxon>
        <taxon>Lactobacillaceae</taxon>
        <taxon>Apilactobacillus</taxon>
    </lineage>
</organism>
<protein>
    <submittedName>
        <fullName evidence="2">Primosomal protein DnaI</fullName>
    </submittedName>
</protein>
<dbReference type="InterPro" id="IPR027417">
    <property type="entry name" value="P-loop_NTPase"/>
</dbReference>
<dbReference type="PANTHER" id="PTHR30050">
    <property type="entry name" value="CHROMOSOMAL REPLICATION INITIATOR PROTEIN DNAA"/>
    <property type="match status" value="1"/>
</dbReference>
<sequence length="310" mass="36077">MENLSDELSRLMINKKFGEQFKKLANNVLKDKDVNEFLNANKNNLDHQTIIKSISKLYEFVNERDKVISGKNSTIPGYEPKLELSKDSINVAYVPTKSKLASIKNAKMLKKMHLVSLPNALRKIDLKQFYTDKDQERIDAYNDILQFIVDYEQDSKKYHQGIYLHGEFGVGKTFLMAAMANELVQNGYEVMLLHFPSFVTEMKNSIKNNTVAKKLDRIKKMPLLILDDIGADDMSSWIRDDIFSVILEYRMQNSLPTFFTSNYSMSEFEHNHLKFNNKGDEEPLKAQRIMQRIRFLSKEVKITGDNRRPQ</sequence>
<dbReference type="GO" id="GO:0006260">
    <property type="term" value="P:DNA replication"/>
    <property type="evidence" value="ECO:0007669"/>
    <property type="project" value="TreeGrafter"/>
</dbReference>
<comment type="caution">
    <text evidence="2">The sequence shown here is derived from an EMBL/GenBank/DDBJ whole genome shotgun (WGS) entry which is preliminary data.</text>
</comment>
<reference evidence="2" key="1">
    <citation type="submission" date="2018-08" db="EMBL/GenBank/DDBJ databases">
        <title>Comparative genomics of wild bee and flower associated Lactobacillus reveals potential adaptation to the bee host.</title>
        <authorList>
            <person name="Vuong H.Q."/>
            <person name="Mcfrederick Q.S."/>
        </authorList>
    </citation>
    <scope>NUCLEOTIDE SEQUENCE</scope>
    <source>
        <strain evidence="2">HV_63</strain>
    </source>
</reference>
<dbReference type="AlphaFoldDB" id="A0A9Q8MTP5"/>
<dbReference type="Pfam" id="PF07319">
    <property type="entry name" value="DnaI_N"/>
    <property type="match status" value="1"/>
</dbReference>
<name>A0A9Q8MTP5_9LACO</name>
<accession>A0A9Q8MTP5</accession>
<dbReference type="InterPro" id="IPR003593">
    <property type="entry name" value="AAA+_ATPase"/>
</dbReference>
<dbReference type="NCBIfam" id="NF006505">
    <property type="entry name" value="PRK08939.1"/>
    <property type="match status" value="1"/>
</dbReference>
<dbReference type="SUPFAM" id="SSF52540">
    <property type="entry name" value="P-loop containing nucleoside triphosphate hydrolases"/>
    <property type="match status" value="1"/>
</dbReference>
<feature type="domain" description="AAA+ ATPase" evidence="1">
    <location>
        <begin position="158"/>
        <end position="299"/>
    </location>
</feature>
<evidence type="ECO:0000259" key="1">
    <source>
        <dbReference type="SMART" id="SM00382"/>
    </source>
</evidence>
<evidence type="ECO:0000313" key="3">
    <source>
        <dbReference type="Proteomes" id="UP000784700"/>
    </source>
</evidence>
<dbReference type="SMART" id="SM00382">
    <property type="entry name" value="AAA"/>
    <property type="match status" value="1"/>
</dbReference>
<dbReference type="InterPro" id="IPR009928">
    <property type="entry name" value="DnaI_N"/>
</dbReference>
<dbReference type="EMBL" id="QUBG01000009">
    <property type="protein sequence ID" value="TPR42924.1"/>
    <property type="molecule type" value="Genomic_DNA"/>
</dbReference>
<dbReference type="InterPro" id="IPR002611">
    <property type="entry name" value="IstB_ATP-bd"/>
</dbReference>
<dbReference type="RefSeq" id="WP_140925022.1">
    <property type="nucleotide sequence ID" value="NZ_QUBF01000008.1"/>
</dbReference>
<dbReference type="Proteomes" id="UP000784700">
    <property type="component" value="Unassembled WGS sequence"/>
</dbReference>
<dbReference type="GO" id="GO:0005524">
    <property type="term" value="F:ATP binding"/>
    <property type="evidence" value="ECO:0007669"/>
    <property type="project" value="InterPro"/>
</dbReference>
<dbReference type="GeneID" id="58107903"/>
<gene>
    <name evidence="2" type="ORF">DY130_06845</name>
</gene>
<dbReference type="Gene3D" id="3.40.50.300">
    <property type="entry name" value="P-loop containing nucleotide triphosphate hydrolases"/>
    <property type="match status" value="1"/>
</dbReference>
<dbReference type="Pfam" id="PF01695">
    <property type="entry name" value="IstB_IS21"/>
    <property type="match status" value="1"/>
</dbReference>
<dbReference type="PANTHER" id="PTHR30050:SF8">
    <property type="entry name" value="PRIMOSOMAL PROTEIN DNAI"/>
    <property type="match status" value="1"/>
</dbReference>
<proteinExistence type="predicted"/>
<evidence type="ECO:0000313" key="2">
    <source>
        <dbReference type="EMBL" id="TPR42924.1"/>
    </source>
</evidence>